<comment type="caution">
    <text evidence="1">The sequence shown here is derived from an EMBL/GenBank/DDBJ whole genome shotgun (WGS) entry which is preliminary data.</text>
</comment>
<accession>A0A9W9J8G8</accession>
<dbReference type="SMART" id="SM00248">
    <property type="entry name" value="ANK"/>
    <property type="match status" value="2"/>
</dbReference>
<sequence length="525" mass="59120">MDGNTSSLPARAEKRLPFSYILLDLLHGRALCLTVDAPSQPIYSFDSLDYSIATHEELYVWSEHISLAQVPADILTAVLDRLFFIGTEFPHLTCGSIHALHTLRSSCKEICDVGHAWIGREEIQNFFGTIQKDILIRGPMQLSQSNVYSVRVPRGNTLAYDAAANCVDCLKFLTENHLVGIQFYDETGRNYLHAAIDNDNNDCLQYILNNLAPGDIDRTTAINLSRLCGHPLVQLAEKRNQRGFELVLQQLLGHYNPADLFTDNYFKLKLCAFVSPEFAEQLFVMDLNIGNARDEHGTTSWHAAARGNPHGEDFMIWLSSRSGTEPTIKDNKGHNALMHAAMGNRSTSIQWLCSHVDPMENWVNPATQDVGSGPAYALRLAAESMEENSPDIFRGIMLRIPRNHFENLHNAISIFKLICDTLFTTRQNMAIQHAHPTLEHRMEWENSWRVAAAKCQNLGSFLQKRRGGWQGTTAMRAICDYARGRDLPMLVHGIAPLPPEGKFWFRIFKDREAGGGGRWPWSTST</sequence>
<gene>
    <name evidence="1" type="ORF">N7498_010867</name>
</gene>
<name>A0A9W9J8G8_9EURO</name>
<proteinExistence type="predicted"/>
<dbReference type="OrthoDB" id="4267003at2759"/>
<dbReference type="EMBL" id="JAPQKR010000016">
    <property type="protein sequence ID" value="KAJ5191882.1"/>
    <property type="molecule type" value="Genomic_DNA"/>
</dbReference>
<dbReference type="AlphaFoldDB" id="A0A9W9J8G8"/>
<evidence type="ECO:0000313" key="1">
    <source>
        <dbReference type="EMBL" id="KAJ5191882.1"/>
    </source>
</evidence>
<organism evidence="1 2">
    <name type="scientific">Penicillium cinerascens</name>
    <dbReference type="NCBI Taxonomy" id="70096"/>
    <lineage>
        <taxon>Eukaryota</taxon>
        <taxon>Fungi</taxon>
        <taxon>Dikarya</taxon>
        <taxon>Ascomycota</taxon>
        <taxon>Pezizomycotina</taxon>
        <taxon>Eurotiomycetes</taxon>
        <taxon>Eurotiomycetidae</taxon>
        <taxon>Eurotiales</taxon>
        <taxon>Aspergillaceae</taxon>
        <taxon>Penicillium</taxon>
    </lineage>
</organism>
<dbReference type="InterPro" id="IPR036770">
    <property type="entry name" value="Ankyrin_rpt-contain_sf"/>
</dbReference>
<dbReference type="Proteomes" id="UP001150904">
    <property type="component" value="Unassembled WGS sequence"/>
</dbReference>
<keyword evidence="2" id="KW-1185">Reference proteome</keyword>
<protein>
    <submittedName>
        <fullName evidence="1">Uncharacterized protein</fullName>
    </submittedName>
</protein>
<reference evidence="1" key="1">
    <citation type="submission" date="2022-12" db="EMBL/GenBank/DDBJ databases">
        <authorList>
            <person name="Petersen C."/>
        </authorList>
    </citation>
    <scope>NUCLEOTIDE SEQUENCE</scope>
    <source>
        <strain evidence="1">IBT 15544</strain>
    </source>
</reference>
<dbReference type="RefSeq" id="XP_058304822.1">
    <property type="nucleotide sequence ID" value="XM_058457923.1"/>
</dbReference>
<dbReference type="GeneID" id="83185224"/>
<evidence type="ECO:0000313" key="2">
    <source>
        <dbReference type="Proteomes" id="UP001150904"/>
    </source>
</evidence>
<dbReference type="InterPro" id="IPR002110">
    <property type="entry name" value="Ankyrin_rpt"/>
</dbReference>
<dbReference type="Gene3D" id="1.25.40.20">
    <property type="entry name" value="Ankyrin repeat-containing domain"/>
    <property type="match status" value="1"/>
</dbReference>
<dbReference type="SUPFAM" id="SSF48403">
    <property type="entry name" value="Ankyrin repeat"/>
    <property type="match status" value="1"/>
</dbReference>
<reference evidence="1" key="2">
    <citation type="journal article" date="2023" name="IMA Fungus">
        <title>Comparative genomic study of the Penicillium genus elucidates a diverse pangenome and 15 lateral gene transfer events.</title>
        <authorList>
            <person name="Petersen C."/>
            <person name="Sorensen T."/>
            <person name="Nielsen M.R."/>
            <person name="Sondergaard T.E."/>
            <person name="Sorensen J.L."/>
            <person name="Fitzpatrick D.A."/>
            <person name="Frisvad J.C."/>
            <person name="Nielsen K.L."/>
        </authorList>
    </citation>
    <scope>NUCLEOTIDE SEQUENCE</scope>
    <source>
        <strain evidence="1">IBT 15544</strain>
    </source>
</reference>